<protein>
    <recommendedName>
        <fullName evidence="2">Transglutaminase-like domain-containing protein</fullName>
    </recommendedName>
</protein>
<evidence type="ECO:0000313" key="3">
    <source>
        <dbReference type="EMBL" id="CAD0009325.1"/>
    </source>
</evidence>
<feature type="domain" description="Transglutaminase-like" evidence="2">
    <location>
        <begin position="179"/>
        <end position="274"/>
    </location>
</feature>
<gene>
    <name evidence="3" type="ORF">FLAT13_04846</name>
</gene>
<reference evidence="3 4" key="1">
    <citation type="submission" date="2020-06" db="EMBL/GenBank/DDBJ databases">
        <authorList>
            <person name="Criscuolo A."/>
        </authorList>
    </citation>
    <scope>NUCLEOTIDE SEQUENCE [LARGE SCALE GENOMIC DNA]</scope>
    <source>
        <strain evidence="4">CIP 111411</strain>
    </source>
</reference>
<dbReference type="InterPro" id="IPR002931">
    <property type="entry name" value="Transglutaminase-like"/>
</dbReference>
<evidence type="ECO:0000256" key="1">
    <source>
        <dbReference type="SAM" id="SignalP"/>
    </source>
</evidence>
<dbReference type="RefSeq" id="WP_180910807.1">
    <property type="nucleotide sequence ID" value="NZ_CAIJDP010000090.1"/>
</dbReference>
<evidence type="ECO:0000259" key="2">
    <source>
        <dbReference type="Pfam" id="PF01841"/>
    </source>
</evidence>
<dbReference type="Pfam" id="PF01841">
    <property type="entry name" value="Transglut_core"/>
    <property type="match status" value="1"/>
</dbReference>
<dbReference type="PANTHER" id="PTHR35532">
    <property type="entry name" value="SIMILAR TO POLYHYDROXYALKANOATE DEPOLYMERASE"/>
    <property type="match status" value="1"/>
</dbReference>
<dbReference type="Proteomes" id="UP000530060">
    <property type="component" value="Unassembled WGS sequence"/>
</dbReference>
<dbReference type="AlphaFoldDB" id="A0A6V6ZCH1"/>
<evidence type="ECO:0000313" key="4">
    <source>
        <dbReference type="Proteomes" id="UP000530060"/>
    </source>
</evidence>
<keyword evidence="4" id="KW-1185">Reference proteome</keyword>
<accession>A0A6V6ZCH1</accession>
<organism evidence="3 4">
    <name type="scientific">Flavobacterium salmonis</name>
    <dbReference type="NCBI Taxonomy" id="2654844"/>
    <lineage>
        <taxon>Bacteria</taxon>
        <taxon>Pseudomonadati</taxon>
        <taxon>Bacteroidota</taxon>
        <taxon>Flavobacteriia</taxon>
        <taxon>Flavobacteriales</taxon>
        <taxon>Flavobacteriaceae</taxon>
        <taxon>Flavobacterium</taxon>
    </lineage>
</organism>
<proteinExistence type="predicted"/>
<dbReference type="SUPFAM" id="SSF54001">
    <property type="entry name" value="Cysteine proteinases"/>
    <property type="match status" value="1"/>
</dbReference>
<sequence>MCLIKTLAIILFLSLISTTVGTSQIKNTGVTKVPKFAEVLDYFHKKGDKEQYDAAVFLVTNMPIHYAEDNIWLDKNGKETSFKVTNYKDIEQATIVFNKQKDSIGMISRNTVIRDTDVIKSGLLIKNIEMAFKSWKENPWSKSYDFKTFCEYILPYRSLTEPMQDWRPEYQSSFEKLSTGMADPNDPVELASNIINNIKHFDFVLKRFDPKPLLGATDLLFWREGNCPDLANVAIFANRSLGIATTFDYTPHYAASSNRHFWNTVIDNKGVHIPFNGNQDLPYSYNAVAKRLGKVFRVTFSEQKGNLTTIIPENEIPDDFLKSKNILDVTSEYVEVSDISYSFNPQVTSRVSYINVFNRGNWRPLDWAKINNKIAVYKNMGRDIVYLPGVVVSGKMVFEKYPVLLDQKGIKTILKPDMLNSFSPTLSRENEYKSKYTDNNPFQIIKGEKYRIMVWDGDWRFVEEQIASDDNKITFKRLPKNGLFLMFPLKPNFYERIFTIDPKTNLITWY</sequence>
<dbReference type="EMBL" id="CAIJDP010000090">
    <property type="protein sequence ID" value="CAD0009325.1"/>
    <property type="molecule type" value="Genomic_DNA"/>
</dbReference>
<feature type="chain" id="PRO_5028273193" description="Transglutaminase-like domain-containing protein" evidence="1">
    <location>
        <begin position="23"/>
        <end position="510"/>
    </location>
</feature>
<dbReference type="PANTHER" id="PTHR35532:SF5">
    <property type="entry name" value="CARBOHYDRATE-BINDING DOMAIN-CONTAINING PROTEIN"/>
    <property type="match status" value="1"/>
</dbReference>
<keyword evidence="1" id="KW-0732">Signal</keyword>
<name>A0A6V6ZCH1_9FLAO</name>
<comment type="caution">
    <text evidence="3">The sequence shown here is derived from an EMBL/GenBank/DDBJ whole genome shotgun (WGS) entry which is preliminary data.</text>
</comment>
<feature type="signal peptide" evidence="1">
    <location>
        <begin position="1"/>
        <end position="22"/>
    </location>
</feature>
<dbReference type="InterPro" id="IPR038765">
    <property type="entry name" value="Papain-like_cys_pep_sf"/>
</dbReference>